<dbReference type="Pfam" id="PF12697">
    <property type="entry name" value="Abhydrolase_6"/>
    <property type="match status" value="1"/>
</dbReference>
<dbReference type="GO" id="GO:0016020">
    <property type="term" value="C:membrane"/>
    <property type="evidence" value="ECO:0007669"/>
    <property type="project" value="TreeGrafter"/>
</dbReference>
<evidence type="ECO:0000313" key="5">
    <source>
        <dbReference type="Proteomes" id="UP000532440"/>
    </source>
</evidence>
<comment type="caution">
    <text evidence="4">The sequence shown here is derived from an EMBL/GenBank/DDBJ whole genome shotgun (WGS) entry which is preliminary data.</text>
</comment>
<dbReference type="Gene3D" id="3.40.50.1820">
    <property type="entry name" value="alpha/beta hydrolase"/>
    <property type="match status" value="1"/>
</dbReference>
<name>A0A7W8M9R0_9BURK</name>
<gene>
    <name evidence="4" type="ORF">HNQ70_002353</name>
</gene>
<dbReference type="GO" id="GO:0016787">
    <property type="term" value="F:hydrolase activity"/>
    <property type="evidence" value="ECO:0007669"/>
    <property type="project" value="UniProtKB-KW"/>
</dbReference>
<accession>A0A7W8M9R0</accession>
<proteinExistence type="inferred from homology"/>
<dbReference type="RefSeq" id="WP_183967642.1">
    <property type="nucleotide sequence ID" value="NZ_BAABEW010000025.1"/>
</dbReference>
<reference evidence="4 5" key="1">
    <citation type="submission" date="2020-08" db="EMBL/GenBank/DDBJ databases">
        <title>Genomic Encyclopedia of Type Strains, Phase IV (KMG-IV): sequencing the most valuable type-strain genomes for metagenomic binning, comparative biology and taxonomic classification.</title>
        <authorList>
            <person name="Goeker M."/>
        </authorList>
    </citation>
    <scope>NUCLEOTIDE SEQUENCE [LARGE SCALE GENOMIC DNA]</scope>
    <source>
        <strain evidence="4 5">DSM 29781</strain>
    </source>
</reference>
<organism evidence="4 5">
    <name type="scientific">Quisquiliibacterium transsilvanicum</name>
    <dbReference type="NCBI Taxonomy" id="1549638"/>
    <lineage>
        <taxon>Bacteria</taxon>
        <taxon>Pseudomonadati</taxon>
        <taxon>Pseudomonadota</taxon>
        <taxon>Betaproteobacteria</taxon>
        <taxon>Burkholderiales</taxon>
        <taxon>Burkholderiaceae</taxon>
        <taxon>Quisquiliibacterium</taxon>
    </lineage>
</organism>
<dbReference type="PANTHER" id="PTHR43798">
    <property type="entry name" value="MONOACYLGLYCEROL LIPASE"/>
    <property type="match status" value="1"/>
</dbReference>
<dbReference type="PANTHER" id="PTHR43798:SF14">
    <property type="entry name" value="SERINE HYDROLASE-LIKE PROTEIN DDB_G0286239"/>
    <property type="match status" value="1"/>
</dbReference>
<dbReference type="InterPro" id="IPR050266">
    <property type="entry name" value="AB_hydrolase_sf"/>
</dbReference>
<evidence type="ECO:0000259" key="3">
    <source>
        <dbReference type="Pfam" id="PF12697"/>
    </source>
</evidence>
<evidence type="ECO:0000256" key="1">
    <source>
        <dbReference type="ARBA" id="ARBA00008645"/>
    </source>
</evidence>
<dbReference type="AlphaFoldDB" id="A0A7W8M9R0"/>
<evidence type="ECO:0000313" key="4">
    <source>
        <dbReference type="EMBL" id="MBB5272339.1"/>
    </source>
</evidence>
<keyword evidence="5" id="KW-1185">Reference proteome</keyword>
<dbReference type="SUPFAM" id="SSF53474">
    <property type="entry name" value="alpha/beta-Hydrolases"/>
    <property type="match status" value="1"/>
</dbReference>
<evidence type="ECO:0000256" key="2">
    <source>
        <dbReference type="ARBA" id="ARBA00022801"/>
    </source>
</evidence>
<feature type="domain" description="AB hydrolase-1" evidence="3">
    <location>
        <begin position="29"/>
        <end position="282"/>
    </location>
</feature>
<dbReference type="InterPro" id="IPR000073">
    <property type="entry name" value="AB_hydrolase_1"/>
</dbReference>
<dbReference type="EMBL" id="JACHGB010000004">
    <property type="protein sequence ID" value="MBB5272339.1"/>
    <property type="molecule type" value="Genomic_DNA"/>
</dbReference>
<sequence>MKESRSVFLPIRGVDYHCRIWGPAGAPRLFLLHGSQDVSASWQFTVDSFEHDWEVVAPDWRGNGLSGWTGADSYWFPDYVGDLHALLQHFSPEQPARVVGHSMGAHIAALYAGVRPDGVGRFVNVDGFGPPGGRQDPAPRRLAKWLAQLDDDTSQRPYESYDEFALRMQSENPRLTDERARFLVRHWGKEAEDGTVVRRADPALKRINPLPLSQPDVLDCWRQTQASVLWVDGAQSGLWARLASNPQEFQDRASAYADLQVEHVDDSGHNIHHDQPERLAAVIEAFMRGR</sequence>
<protein>
    <submittedName>
        <fullName evidence="4">Pimeloyl-ACP methyl ester carboxylesterase</fullName>
    </submittedName>
</protein>
<dbReference type="InterPro" id="IPR029058">
    <property type="entry name" value="AB_hydrolase_fold"/>
</dbReference>
<keyword evidence="2" id="KW-0378">Hydrolase</keyword>
<dbReference type="Proteomes" id="UP000532440">
    <property type="component" value="Unassembled WGS sequence"/>
</dbReference>
<comment type="similarity">
    <text evidence="1">Belongs to the AB hydrolase superfamily.</text>
</comment>